<dbReference type="InterPro" id="IPR011676">
    <property type="entry name" value="DUF1618"/>
</dbReference>
<accession>A0A2S3HKH2</accession>
<gene>
    <name evidence="3" type="ORF">PAHAL_4G231900</name>
</gene>
<feature type="region of interest" description="Disordered" evidence="1">
    <location>
        <begin position="30"/>
        <end position="55"/>
    </location>
</feature>
<dbReference type="Pfam" id="PF07762">
    <property type="entry name" value="DUF1618"/>
    <property type="match status" value="1"/>
</dbReference>
<dbReference type="Gramene" id="PAN25036">
    <property type="protein sequence ID" value="PAN25036"/>
    <property type="gene ID" value="PAHAL_4G231900"/>
</dbReference>
<evidence type="ECO:0000259" key="2">
    <source>
        <dbReference type="Pfam" id="PF07762"/>
    </source>
</evidence>
<feature type="region of interest" description="Disordered" evidence="1">
    <location>
        <begin position="110"/>
        <end position="152"/>
    </location>
</feature>
<dbReference type="PANTHER" id="PTHR33086">
    <property type="entry name" value="OS05G0468200 PROTEIN-RELATED"/>
    <property type="match status" value="1"/>
</dbReference>
<organism evidence="3">
    <name type="scientific">Panicum hallii</name>
    <dbReference type="NCBI Taxonomy" id="206008"/>
    <lineage>
        <taxon>Eukaryota</taxon>
        <taxon>Viridiplantae</taxon>
        <taxon>Streptophyta</taxon>
        <taxon>Embryophyta</taxon>
        <taxon>Tracheophyta</taxon>
        <taxon>Spermatophyta</taxon>
        <taxon>Magnoliopsida</taxon>
        <taxon>Liliopsida</taxon>
        <taxon>Poales</taxon>
        <taxon>Poaceae</taxon>
        <taxon>PACMAD clade</taxon>
        <taxon>Panicoideae</taxon>
        <taxon>Panicodae</taxon>
        <taxon>Paniceae</taxon>
        <taxon>Panicinae</taxon>
        <taxon>Panicum</taxon>
        <taxon>Panicum sect. Panicum</taxon>
    </lineage>
</organism>
<dbReference type="Proteomes" id="UP000243499">
    <property type="component" value="Chromosome 4"/>
</dbReference>
<protein>
    <recommendedName>
        <fullName evidence="2">DUF1618 domain-containing protein</fullName>
    </recommendedName>
</protein>
<evidence type="ECO:0000313" key="3">
    <source>
        <dbReference type="EMBL" id="PAN25036.2"/>
    </source>
</evidence>
<evidence type="ECO:0000256" key="1">
    <source>
        <dbReference type="SAM" id="MobiDB-lite"/>
    </source>
</evidence>
<reference evidence="3" key="1">
    <citation type="submission" date="2018-04" db="EMBL/GenBank/DDBJ databases">
        <title>WGS assembly of Panicum hallii.</title>
        <authorList>
            <person name="Lovell J."/>
            <person name="Jenkins J."/>
            <person name="Lowry D."/>
            <person name="Mamidi S."/>
            <person name="Sreedasyam A."/>
            <person name="Weng X."/>
            <person name="Barry K."/>
            <person name="Bonette J."/>
            <person name="Campitelli B."/>
            <person name="Daum C."/>
            <person name="Gordon S."/>
            <person name="Gould B."/>
            <person name="Lipzen A."/>
            <person name="Macqueen A."/>
            <person name="Palacio-Mejia J."/>
            <person name="Plott C."/>
            <person name="Shakirov E."/>
            <person name="Shu S."/>
            <person name="Yoshinaga Y."/>
            <person name="Zane M."/>
            <person name="Rokhsar D."/>
            <person name="Grimwood J."/>
            <person name="Schmutz J."/>
            <person name="Juenger T."/>
        </authorList>
    </citation>
    <scope>NUCLEOTIDE SEQUENCE [LARGE SCALE GENOMIC DNA]</scope>
    <source>
        <strain evidence="3">FIL2</strain>
    </source>
</reference>
<dbReference type="PANTHER" id="PTHR33086:SF73">
    <property type="entry name" value="OS01G0245901 PROTEIN"/>
    <property type="match status" value="1"/>
</dbReference>
<feature type="compositionally biased region" description="Low complexity" evidence="1">
    <location>
        <begin position="118"/>
        <end position="152"/>
    </location>
</feature>
<feature type="domain" description="DUF1618" evidence="2">
    <location>
        <begin position="332"/>
        <end position="451"/>
    </location>
</feature>
<proteinExistence type="predicted"/>
<dbReference type="AlphaFoldDB" id="A0A2S3HKH2"/>
<sequence>MPFFRWACKADLPSPRGPGNQQDLRCEARSRNQLPKLNDHPALDFPPNQPGHPTALPLASTALSLPPSRSSLARCRQPSPTNPPMAAPWVILGRVLRVGFVPGDVEAEVEEEHEAQAHHAAAADAHGQAQAAQPEHAAAVHAEEAVAQAEQAAAAAEPDFTLPVALPPRVTVVSAGRGAHPDPENPDKYPYIVAAGPLSILAHFAGAPFRGTYFDDYPHETHLVLVRAFVTAGGGLTTASAVRVPDRAGRAPVLRNVGSVGLYSDDEGDYRIVELQLHKGSERASLVCFNPAKLANRAYADWYVKDVEHPMAEENREFAPHGAVTLDSTIWWFDLSWGAFSCDLDEGVPDLLFHHVPDGRALAEATPDIHTRRCVTVSRNKVRYVEIITAGGAATLCMWTRLIGPDGWTWYVKYAMNFENVWDDDSYKETGLPRDVPVLAAVCPSNPGLVYFALEQRLFGVDVPAHRVVHNEAYELVNIPGPPQPSSSRYVLAWNLPPEIAQGKT</sequence>
<dbReference type="EMBL" id="CM008049">
    <property type="protein sequence ID" value="PAN25036.2"/>
    <property type="molecule type" value="Genomic_DNA"/>
</dbReference>
<name>A0A2S3HKH2_9POAL</name>